<reference evidence="2" key="1">
    <citation type="submission" date="2017-02" db="EMBL/GenBank/DDBJ databases">
        <authorList>
            <person name="Varghese N."/>
            <person name="Submissions S."/>
        </authorList>
    </citation>
    <scope>NUCLEOTIDE SEQUENCE [LARGE SCALE GENOMIC DNA]</scope>
    <source>
        <strain evidence="2">ATCC 700200</strain>
    </source>
</reference>
<gene>
    <name evidence="1" type="ORF">SAMN02745166_02633</name>
</gene>
<protein>
    <submittedName>
        <fullName evidence="1">Uncharacterized protein</fullName>
    </submittedName>
</protein>
<keyword evidence="2" id="KW-1185">Reference proteome</keyword>
<organism evidence="1 2">
    <name type="scientific">Prosthecobacter debontii</name>
    <dbReference type="NCBI Taxonomy" id="48467"/>
    <lineage>
        <taxon>Bacteria</taxon>
        <taxon>Pseudomonadati</taxon>
        <taxon>Verrucomicrobiota</taxon>
        <taxon>Verrucomicrobiia</taxon>
        <taxon>Verrucomicrobiales</taxon>
        <taxon>Verrucomicrobiaceae</taxon>
        <taxon>Prosthecobacter</taxon>
    </lineage>
</organism>
<proteinExistence type="predicted"/>
<accession>A0A1T4Y8P2</accession>
<dbReference type="EMBL" id="FUYE01000008">
    <property type="protein sequence ID" value="SKA97868.1"/>
    <property type="molecule type" value="Genomic_DNA"/>
</dbReference>
<dbReference type="AlphaFoldDB" id="A0A1T4Y8P2"/>
<name>A0A1T4Y8P2_9BACT</name>
<sequence>MRRFATTFFVLILASCAYRDDVTAIHPHRESLLGPSKTTKTLYLQVKGKDGYFASRFEPVRYQLQDDGSWTAIHLPADMILPPGTLIIVDHIYLGASMSAGPHTSLVGRAFPQGPQSPVKISSFHESLQIDLVKWEHEHGIFSRPKTTDYLNLTKYSSPRW</sequence>
<dbReference type="Proteomes" id="UP000190774">
    <property type="component" value="Unassembled WGS sequence"/>
</dbReference>
<evidence type="ECO:0000313" key="1">
    <source>
        <dbReference type="EMBL" id="SKA97868.1"/>
    </source>
</evidence>
<evidence type="ECO:0000313" key="2">
    <source>
        <dbReference type="Proteomes" id="UP000190774"/>
    </source>
</evidence>
<dbReference type="PROSITE" id="PS51257">
    <property type="entry name" value="PROKAR_LIPOPROTEIN"/>
    <property type="match status" value="1"/>
</dbReference>